<accession>A0A6A4WVT2</accession>
<dbReference type="AlphaFoldDB" id="A0A6A4WVT2"/>
<dbReference type="EMBL" id="VIIS01000228">
    <property type="protein sequence ID" value="KAF0311576.1"/>
    <property type="molecule type" value="Genomic_DNA"/>
</dbReference>
<sequence>MQEGLPGRSTDVWVEVCTAAASRAPTASTSGAPTTAAASGHVVDVTFEAVEVFIYPLLPRTKVRGVRPETYDQRRCFVNRLWASRFRAPPVTLLDAPVNVNMLTKIDM</sequence>
<comment type="caution">
    <text evidence="1">The sequence shown here is derived from an EMBL/GenBank/DDBJ whole genome shotgun (WGS) entry which is preliminary data.</text>
</comment>
<evidence type="ECO:0000313" key="2">
    <source>
        <dbReference type="Proteomes" id="UP000440578"/>
    </source>
</evidence>
<dbReference type="Proteomes" id="UP000440578">
    <property type="component" value="Unassembled WGS sequence"/>
</dbReference>
<keyword evidence="2" id="KW-1185">Reference proteome</keyword>
<evidence type="ECO:0000313" key="1">
    <source>
        <dbReference type="EMBL" id="KAF0311576.1"/>
    </source>
</evidence>
<protein>
    <submittedName>
        <fullName evidence="1">Uncharacterized protein</fullName>
    </submittedName>
</protein>
<reference evidence="1 2" key="1">
    <citation type="submission" date="2019-07" db="EMBL/GenBank/DDBJ databases">
        <title>Draft genome assembly of a fouling barnacle, Amphibalanus amphitrite (Darwin, 1854): The first reference genome for Thecostraca.</title>
        <authorList>
            <person name="Kim W."/>
        </authorList>
    </citation>
    <scope>NUCLEOTIDE SEQUENCE [LARGE SCALE GENOMIC DNA]</scope>
    <source>
        <strain evidence="1">SNU_AA5</strain>
        <tissue evidence="1">Soma without cirri and trophi</tissue>
    </source>
</reference>
<proteinExistence type="predicted"/>
<name>A0A6A4WVT2_AMPAM</name>
<gene>
    <name evidence="1" type="ORF">FJT64_017607</name>
</gene>
<organism evidence="1 2">
    <name type="scientific">Amphibalanus amphitrite</name>
    <name type="common">Striped barnacle</name>
    <name type="synonym">Balanus amphitrite</name>
    <dbReference type="NCBI Taxonomy" id="1232801"/>
    <lineage>
        <taxon>Eukaryota</taxon>
        <taxon>Metazoa</taxon>
        <taxon>Ecdysozoa</taxon>
        <taxon>Arthropoda</taxon>
        <taxon>Crustacea</taxon>
        <taxon>Multicrustacea</taxon>
        <taxon>Cirripedia</taxon>
        <taxon>Thoracica</taxon>
        <taxon>Thoracicalcarea</taxon>
        <taxon>Balanomorpha</taxon>
        <taxon>Balanoidea</taxon>
        <taxon>Balanidae</taxon>
        <taxon>Amphibalaninae</taxon>
        <taxon>Amphibalanus</taxon>
    </lineage>
</organism>